<dbReference type="PANTHER" id="PTHR38445:SF9">
    <property type="entry name" value="HTH-TYPE TRANSCRIPTIONAL REPRESSOR YTRA"/>
    <property type="match status" value="1"/>
</dbReference>
<name>A0A518B1T3_9BACT</name>
<evidence type="ECO:0000256" key="2">
    <source>
        <dbReference type="ARBA" id="ARBA00023125"/>
    </source>
</evidence>
<dbReference type="SUPFAM" id="SSF46785">
    <property type="entry name" value="Winged helix' DNA-binding domain"/>
    <property type="match status" value="1"/>
</dbReference>
<evidence type="ECO:0000313" key="5">
    <source>
        <dbReference type="EMBL" id="QDU60947.1"/>
    </source>
</evidence>
<dbReference type="InterPro" id="IPR000524">
    <property type="entry name" value="Tscrpt_reg_HTH_GntR"/>
</dbReference>
<dbReference type="Proteomes" id="UP000317093">
    <property type="component" value="Chromosome"/>
</dbReference>
<dbReference type="CDD" id="cd07377">
    <property type="entry name" value="WHTH_GntR"/>
    <property type="match status" value="1"/>
</dbReference>
<evidence type="ECO:0000256" key="3">
    <source>
        <dbReference type="ARBA" id="ARBA00023163"/>
    </source>
</evidence>
<protein>
    <submittedName>
        <fullName evidence="5">HTH-type transcriptional repressor YtrA</fullName>
    </submittedName>
</protein>
<dbReference type="GO" id="GO:0003700">
    <property type="term" value="F:DNA-binding transcription factor activity"/>
    <property type="evidence" value="ECO:0007669"/>
    <property type="project" value="InterPro"/>
</dbReference>
<keyword evidence="6" id="KW-1185">Reference proteome</keyword>
<reference evidence="5 6" key="1">
    <citation type="submission" date="2019-02" db="EMBL/GenBank/DDBJ databases">
        <title>Deep-cultivation of Planctomycetes and their phenomic and genomic characterization uncovers novel biology.</title>
        <authorList>
            <person name="Wiegand S."/>
            <person name="Jogler M."/>
            <person name="Boedeker C."/>
            <person name="Pinto D."/>
            <person name="Vollmers J."/>
            <person name="Rivas-Marin E."/>
            <person name="Kohn T."/>
            <person name="Peeters S.H."/>
            <person name="Heuer A."/>
            <person name="Rast P."/>
            <person name="Oberbeckmann S."/>
            <person name="Bunk B."/>
            <person name="Jeske O."/>
            <person name="Meyerdierks A."/>
            <person name="Storesund J.E."/>
            <person name="Kallscheuer N."/>
            <person name="Luecker S."/>
            <person name="Lage O.M."/>
            <person name="Pohl T."/>
            <person name="Merkel B.J."/>
            <person name="Hornburger P."/>
            <person name="Mueller R.-W."/>
            <person name="Bruemmer F."/>
            <person name="Labrenz M."/>
            <person name="Spormann A.M."/>
            <person name="Op den Camp H."/>
            <person name="Overmann J."/>
            <person name="Amann R."/>
            <person name="Jetten M.S.M."/>
            <person name="Mascher T."/>
            <person name="Medema M.H."/>
            <person name="Devos D.P."/>
            <person name="Kaster A.-K."/>
            <person name="Ovreas L."/>
            <person name="Rohde M."/>
            <person name="Galperin M.Y."/>
            <person name="Jogler C."/>
        </authorList>
    </citation>
    <scope>NUCLEOTIDE SEQUENCE [LARGE SCALE GENOMIC DNA]</scope>
    <source>
        <strain evidence="5 6">Pan216</strain>
    </source>
</reference>
<keyword evidence="2" id="KW-0238">DNA-binding</keyword>
<evidence type="ECO:0000256" key="1">
    <source>
        <dbReference type="ARBA" id="ARBA00023015"/>
    </source>
</evidence>
<feature type="domain" description="HTH gntR-type" evidence="4">
    <location>
        <begin position="11"/>
        <end position="79"/>
    </location>
</feature>
<evidence type="ECO:0000313" key="6">
    <source>
        <dbReference type="Proteomes" id="UP000317093"/>
    </source>
</evidence>
<accession>A0A518B1T3</accession>
<dbReference type="AlphaFoldDB" id="A0A518B1T3"/>
<dbReference type="OrthoDB" id="9801546at2"/>
<dbReference type="EMBL" id="CP036279">
    <property type="protein sequence ID" value="QDU60947.1"/>
    <property type="molecule type" value="Genomic_DNA"/>
</dbReference>
<sequence length="133" mass="14958">MQLSIDTGVRTPIYRQLVQQVREAIARGELRPEEKLPSVRQLARDLVINPNTIARAFTELEREGLIVSRAGVGIFVARREQQLTKKARKSRLLEMLDLWLTEAVNLGFSADEVLEIVTARAKDFAWQQSSGGG</sequence>
<keyword evidence="3" id="KW-0804">Transcription</keyword>
<dbReference type="KEGG" id="knv:Pan216_18000"/>
<evidence type="ECO:0000259" key="4">
    <source>
        <dbReference type="PROSITE" id="PS50949"/>
    </source>
</evidence>
<dbReference type="InterPro" id="IPR036390">
    <property type="entry name" value="WH_DNA-bd_sf"/>
</dbReference>
<dbReference type="GO" id="GO:0003677">
    <property type="term" value="F:DNA binding"/>
    <property type="evidence" value="ECO:0007669"/>
    <property type="project" value="UniProtKB-KW"/>
</dbReference>
<gene>
    <name evidence="5" type="primary">ytrA</name>
    <name evidence="5" type="ORF">Pan216_18000</name>
</gene>
<dbReference type="PROSITE" id="PS50949">
    <property type="entry name" value="HTH_GNTR"/>
    <property type="match status" value="1"/>
</dbReference>
<dbReference type="RefSeq" id="WP_145257563.1">
    <property type="nucleotide sequence ID" value="NZ_CP036279.1"/>
</dbReference>
<organism evidence="5 6">
    <name type="scientific">Kolteria novifilia</name>
    <dbReference type="NCBI Taxonomy" id="2527975"/>
    <lineage>
        <taxon>Bacteria</taxon>
        <taxon>Pseudomonadati</taxon>
        <taxon>Planctomycetota</taxon>
        <taxon>Planctomycetia</taxon>
        <taxon>Kolteriales</taxon>
        <taxon>Kolteriaceae</taxon>
        <taxon>Kolteria</taxon>
    </lineage>
</organism>
<dbReference type="Gene3D" id="1.10.10.10">
    <property type="entry name" value="Winged helix-like DNA-binding domain superfamily/Winged helix DNA-binding domain"/>
    <property type="match status" value="1"/>
</dbReference>
<dbReference type="InterPro" id="IPR036388">
    <property type="entry name" value="WH-like_DNA-bd_sf"/>
</dbReference>
<keyword evidence="1" id="KW-0805">Transcription regulation</keyword>
<dbReference type="Pfam" id="PF00392">
    <property type="entry name" value="GntR"/>
    <property type="match status" value="1"/>
</dbReference>
<dbReference type="PANTHER" id="PTHR38445">
    <property type="entry name" value="HTH-TYPE TRANSCRIPTIONAL REPRESSOR YTRA"/>
    <property type="match status" value="1"/>
</dbReference>
<dbReference type="SMART" id="SM00345">
    <property type="entry name" value="HTH_GNTR"/>
    <property type="match status" value="1"/>
</dbReference>
<proteinExistence type="predicted"/>